<evidence type="ECO:0000256" key="3">
    <source>
        <dbReference type="ARBA" id="ARBA00022692"/>
    </source>
</evidence>
<feature type="transmembrane region" description="Helical" evidence="6">
    <location>
        <begin position="186"/>
        <end position="206"/>
    </location>
</feature>
<proteinExistence type="inferred from homology"/>
<comment type="similarity">
    <text evidence="2">Belongs to the UPF0014 family.</text>
</comment>
<feature type="transmembrane region" description="Helical" evidence="6">
    <location>
        <begin position="131"/>
        <end position="151"/>
    </location>
</feature>
<feature type="transmembrane region" description="Helical" evidence="6">
    <location>
        <begin position="65"/>
        <end position="84"/>
    </location>
</feature>
<dbReference type="Proteomes" id="UP000198461">
    <property type="component" value="Unassembled WGS sequence"/>
</dbReference>
<dbReference type="PANTHER" id="PTHR30028">
    <property type="entry name" value="UPF0014 INNER MEMBRANE PROTEIN YBBM-RELATED"/>
    <property type="match status" value="1"/>
</dbReference>
<evidence type="ECO:0000256" key="5">
    <source>
        <dbReference type="ARBA" id="ARBA00023136"/>
    </source>
</evidence>
<evidence type="ECO:0000313" key="7">
    <source>
        <dbReference type="EMBL" id="SIN70113.1"/>
    </source>
</evidence>
<feature type="transmembrane region" description="Helical" evidence="6">
    <location>
        <begin position="226"/>
        <end position="249"/>
    </location>
</feature>
<feature type="transmembrane region" description="Helical" evidence="6">
    <location>
        <begin position="14"/>
        <end position="32"/>
    </location>
</feature>
<gene>
    <name evidence="7" type="ORF">SAMN05443662_0142</name>
</gene>
<evidence type="ECO:0000256" key="6">
    <source>
        <dbReference type="SAM" id="Phobius"/>
    </source>
</evidence>
<name>A0A1N6DHG0_9GAMM</name>
<dbReference type="AlphaFoldDB" id="A0A1N6DHG0"/>
<dbReference type="PANTHER" id="PTHR30028:SF0">
    <property type="entry name" value="PROTEIN ALUMINUM SENSITIVE 3"/>
    <property type="match status" value="1"/>
</dbReference>
<sequence length="268" mass="29403">MHDTQMILLTWQDLAFMATWLLLASTLLWLNGFSETRTLLINAVRMVLQLSLMGVWLAWVFTQGTLFWVSVVAGIMLLFAGYEIHKRQKYPLKRSGSVLIGLLALSMTALVLMVLTLTLVIQPEPWHEPQYAIPLLGMVLGNSMTAVGLALDQLTRLAVSQRAAIEAQLALGEPPQKAMAFVREQALHTALIPIVNMLAAAGVVSLPGMMTGQILAGADPMEAVKYQIMIILLIAVSTSLGSVVAIRLGQRRLFDARARLRLDVLHTP</sequence>
<feature type="transmembrane region" description="Helical" evidence="6">
    <location>
        <begin position="39"/>
        <end position="59"/>
    </location>
</feature>
<keyword evidence="8" id="KW-1185">Reference proteome</keyword>
<comment type="subcellular location">
    <subcellularLocation>
        <location evidence="1">Membrane</location>
        <topology evidence="1">Multi-pass membrane protein</topology>
    </subcellularLocation>
</comment>
<accession>A0A1N6DHG0</accession>
<dbReference type="GO" id="GO:0005886">
    <property type="term" value="C:plasma membrane"/>
    <property type="evidence" value="ECO:0007669"/>
    <property type="project" value="TreeGrafter"/>
</dbReference>
<dbReference type="InterPro" id="IPR005226">
    <property type="entry name" value="UPF0014_fam"/>
</dbReference>
<organism evidence="7 8">
    <name type="scientific">Sulfurivirga caldicuralii</name>
    <dbReference type="NCBI Taxonomy" id="364032"/>
    <lineage>
        <taxon>Bacteria</taxon>
        <taxon>Pseudomonadati</taxon>
        <taxon>Pseudomonadota</taxon>
        <taxon>Gammaproteobacteria</taxon>
        <taxon>Thiotrichales</taxon>
        <taxon>Piscirickettsiaceae</taxon>
        <taxon>Sulfurivirga</taxon>
    </lineage>
</organism>
<dbReference type="EMBL" id="FSRE01000001">
    <property type="protein sequence ID" value="SIN70113.1"/>
    <property type="molecule type" value="Genomic_DNA"/>
</dbReference>
<keyword evidence="3 6" id="KW-0812">Transmembrane</keyword>
<keyword evidence="4 6" id="KW-1133">Transmembrane helix</keyword>
<evidence type="ECO:0000313" key="8">
    <source>
        <dbReference type="Proteomes" id="UP000198461"/>
    </source>
</evidence>
<keyword evidence="5 6" id="KW-0472">Membrane</keyword>
<evidence type="ECO:0000256" key="1">
    <source>
        <dbReference type="ARBA" id="ARBA00004141"/>
    </source>
</evidence>
<dbReference type="STRING" id="364032.SAMN05443662_0142"/>
<feature type="transmembrane region" description="Helical" evidence="6">
    <location>
        <begin position="96"/>
        <end position="119"/>
    </location>
</feature>
<evidence type="ECO:0000256" key="2">
    <source>
        <dbReference type="ARBA" id="ARBA00005268"/>
    </source>
</evidence>
<protein>
    <submittedName>
        <fullName evidence="7">Putative ABC transport system permease protein</fullName>
    </submittedName>
</protein>
<dbReference type="Pfam" id="PF03649">
    <property type="entry name" value="UPF0014"/>
    <property type="match status" value="1"/>
</dbReference>
<reference evidence="7 8" key="1">
    <citation type="submission" date="2016-11" db="EMBL/GenBank/DDBJ databases">
        <authorList>
            <person name="Jaros S."/>
            <person name="Januszkiewicz K."/>
            <person name="Wedrychowicz H."/>
        </authorList>
    </citation>
    <scope>NUCLEOTIDE SEQUENCE [LARGE SCALE GENOMIC DNA]</scope>
    <source>
        <strain evidence="7 8">DSM 17737</strain>
    </source>
</reference>
<evidence type="ECO:0000256" key="4">
    <source>
        <dbReference type="ARBA" id="ARBA00022989"/>
    </source>
</evidence>
<dbReference type="RefSeq" id="WP_234947257.1">
    <property type="nucleotide sequence ID" value="NZ_FSRE01000001.1"/>
</dbReference>